<dbReference type="Proteomes" id="UP000813462">
    <property type="component" value="Unassembled WGS sequence"/>
</dbReference>
<reference evidence="1" key="1">
    <citation type="journal article" date="2021" name="Front. Plant Sci.">
        <title>Chromosome-Scale Genome Assembly for Chinese Sour Jujube and Insights Into Its Genome Evolution and Domestication Signature.</title>
        <authorList>
            <person name="Shen L.-Y."/>
            <person name="Luo H."/>
            <person name="Wang X.-L."/>
            <person name="Wang X.-M."/>
            <person name="Qiu X.-J."/>
            <person name="Liu H."/>
            <person name="Zhou S.-S."/>
            <person name="Jia K.-H."/>
            <person name="Nie S."/>
            <person name="Bao Y.-T."/>
            <person name="Zhang R.-G."/>
            <person name="Yun Q.-Z."/>
            <person name="Chai Y.-H."/>
            <person name="Lu J.-Y."/>
            <person name="Li Y."/>
            <person name="Zhao S.-W."/>
            <person name="Mao J.-F."/>
            <person name="Jia S.-G."/>
            <person name="Mao Y.-M."/>
        </authorList>
    </citation>
    <scope>NUCLEOTIDE SEQUENCE</scope>
    <source>
        <strain evidence="1">AT0</strain>
        <tissue evidence="1">Leaf</tissue>
    </source>
</reference>
<protein>
    <submittedName>
        <fullName evidence="1">Uncharacterized protein</fullName>
    </submittedName>
</protein>
<name>A0A978UNN6_ZIZJJ</name>
<proteinExistence type="predicted"/>
<dbReference type="EMBL" id="JAEACU010000010">
    <property type="protein sequence ID" value="KAH7516438.1"/>
    <property type="molecule type" value="Genomic_DNA"/>
</dbReference>
<dbReference type="AlphaFoldDB" id="A0A978UNN6"/>
<comment type="caution">
    <text evidence="1">The sequence shown here is derived from an EMBL/GenBank/DDBJ whole genome shotgun (WGS) entry which is preliminary data.</text>
</comment>
<evidence type="ECO:0000313" key="1">
    <source>
        <dbReference type="EMBL" id="KAH7516438.1"/>
    </source>
</evidence>
<sequence length="174" mass="19977">MENVARLLILLSRLNTTTICYSDVRKLRCTDIMLWAYKDTRKKLKKTLPYPLVIPLNKMALEILLSFFFDVALESNLLSPLKGRISSRIKFHNCIEGNQKKRLFNIPFLFTVSLVIPVSLKLKLLFDILALLLVQDTNFLPPITFTLLGKNIEIRSTYITFSKRSTSSSSSSIF</sequence>
<organism evidence="1 2">
    <name type="scientific">Ziziphus jujuba var. spinosa</name>
    <dbReference type="NCBI Taxonomy" id="714518"/>
    <lineage>
        <taxon>Eukaryota</taxon>
        <taxon>Viridiplantae</taxon>
        <taxon>Streptophyta</taxon>
        <taxon>Embryophyta</taxon>
        <taxon>Tracheophyta</taxon>
        <taxon>Spermatophyta</taxon>
        <taxon>Magnoliopsida</taxon>
        <taxon>eudicotyledons</taxon>
        <taxon>Gunneridae</taxon>
        <taxon>Pentapetalae</taxon>
        <taxon>rosids</taxon>
        <taxon>fabids</taxon>
        <taxon>Rosales</taxon>
        <taxon>Rhamnaceae</taxon>
        <taxon>Paliureae</taxon>
        <taxon>Ziziphus</taxon>
    </lineage>
</organism>
<evidence type="ECO:0000313" key="2">
    <source>
        <dbReference type="Proteomes" id="UP000813462"/>
    </source>
</evidence>
<gene>
    <name evidence="1" type="ORF">FEM48_Zijuj10G0135200</name>
</gene>
<accession>A0A978UNN6</accession>